<protein>
    <recommendedName>
        <fullName evidence="9">O-acyltransferase</fullName>
    </recommendedName>
</protein>
<evidence type="ECO:0000256" key="7">
    <source>
        <dbReference type="ARBA" id="ARBA00023136"/>
    </source>
</evidence>
<feature type="transmembrane region" description="Helical" evidence="12">
    <location>
        <begin position="447"/>
        <end position="465"/>
    </location>
</feature>
<feature type="transmembrane region" description="Helical" evidence="12">
    <location>
        <begin position="497"/>
        <end position="519"/>
    </location>
</feature>
<feature type="transmembrane region" description="Helical" evidence="12">
    <location>
        <begin position="327"/>
        <end position="349"/>
    </location>
</feature>
<evidence type="ECO:0000313" key="13">
    <source>
        <dbReference type="EMBL" id="CAG9314690.1"/>
    </source>
</evidence>
<dbReference type="GO" id="GO:0005789">
    <property type="term" value="C:endoplasmic reticulum membrane"/>
    <property type="evidence" value="ECO:0007669"/>
    <property type="project" value="UniProtKB-SubCell"/>
</dbReference>
<proteinExistence type="inferred from homology"/>
<comment type="caution">
    <text evidence="13">The sequence shown here is derived from an EMBL/GenBank/DDBJ whole genome shotgun (WGS) entry which is preliminary data.</text>
</comment>
<comment type="subcellular location">
    <subcellularLocation>
        <location evidence="1 9">Endoplasmic reticulum membrane</location>
        <topology evidence="1 9">Multi-pass membrane protein</topology>
    </subcellularLocation>
</comment>
<accession>A0AAU9IIJ1</accession>
<dbReference type="Pfam" id="PF03062">
    <property type="entry name" value="MBOAT"/>
    <property type="match status" value="1"/>
</dbReference>
<gene>
    <name evidence="13" type="ORF">BSTOLATCC_MIC11688</name>
</gene>
<feature type="transmembrane region" description="Helical" evidence="12">
    <location>
        <begin position="369"/>
        <end position="388"/>
    </location>
</feature>
<evidence type="ECO:0000256" key="6">
    <source>
        <dbReference type="ARBA" id="ARBA00022989"/>
    </source>
</evidence>
<comment type="similarity">
    <text evidence="2 9">Belongs to the membrane-bound acyltransferase family. Sterol o-acyltransferase subfamily.</text>
</comment>
<dbReference type="PANTHER" id="PTHR10408:SF8">
    <property type="entry name" value="O-ACYLTRANSFERASE"/>
    <property type="match status" value="1"/>
</dbReference>
<keyword evidence="14" id="KW-1185">Reference proteome</keyword>
<evidence type="ECO:0000256" key="12">
    <source>
        <dbReference type="SAM" id="Phobius"/>
    </source>
</evidence>
<name>A0AAU9IIJ1_9CILI</name>
<feature type="transmembrane region" description="Helical" evidence="12">
    <location>
        <begin position="471"/>
        <end position="490"/>
    </location>
</feature>
<keyword evidence="6 12" id="KW-1133">Transmembrane helix</keyword>
<evidence type="ECO:0000256" key="9">
    <source>
        <dbReference type="PIRNR" id="PIRNR000439"/>
    </source>
</evidence>
<feature type="active site" evidence="10">
    <location>
        <position position="461"/>
    </location>
</feature>
<feature type="transmembrane region" description="Helical" evidence="12">
    <location>
        <begin position="128"/>
        <end position="149"/>
    </location>
</feature>
<dbReference type="GO" id="GO:0008374">
    <property type="term" value="F:O-acyltransferase activity"/>
    <property type="evidence" value="ECO:0007669"/>
    <property type="project" value="InterPro"/>
</dbReference>
<keyword evidence="8 9" id="KW-0012">Acyltransferase</keyword>
<feature type="transmembrane region" description="Helical" evidence="12">
    <location>
        <begin position="195"/>
        <end position="215"/>
    </location>
</feature>
<dbReference type="InterPro" id="IPR004299">
    <property type="entry name" value="MBOAT_fam"/>
</dbReference>
<keyword evidence="11" id="KW-0175">Coiled coil</keyword>
<feature type="transmembrane region" description="Helical" evidence="12">
    <location>
        <begin position="169"/>
        <end position="188"/>
    </location>
</feature>
<feature type="coiled-coil region" evidence="11">
    <location>
        <begin position="70"/>
        <end position="98"/>
    </location>
</feature>
<dbReference type="Proteomes" id="UP001162131">
    <property type="component" value="Unassembled WGS sequence"/>
</dbReference>
<reference evidence="13" key="1">
    <citation type="submission" date="2021-09" db="EMBL/GenBank/DDBJ databases">
        <authorList>
            <consortium name="AG Swart"/>
            <person name="Singh M."/>
            <person name="Singh A."/>
            <person name="Seah K."/>
            <person name="Emmerich C."/>
        </authorList>
    </citation>
    <scope>NUCLEOTIDE SEQUENCE</scope>
    <source>
        <strain evidence="13">ATCC30299</strain>
    </source>
</reference>
<evidence type="ECO:0000256" key="4">
    <source>
        <dbReference type="ARBA" id="ARBA00022692"/>
    </source>
</evidence>
<evidence type="ECO:0000256" key="8">
    <source>
        <dbReference type="ARBA" id="ARBA00023315"/>
    </source>
</evidence>
<keyword evidence="7 9" id="KW-0472">Membrane</keyword>
<sequence length="548" mass="65028">MEDQSISLVQKQLSSAIELLQSFQSQKNLNSKNSQYEAKLKQIRQEVIDKINTSLVDTQREMQEQFKQTLDEFNSEFNKVANELIEAEENVLDQKKNSLQTCILSQKVHRRRSSLLIKMLKNEDVRTVYHIFIAIMLVMCIGEIIRGYIENGVILDLSLFAWAFAKFHLVIIGWLLEVAWCLLVIPLVQLIHKNYLPKLVWITIYVFLQLIMYIGPCYWTLHFSLPMASGFVITCEMARMSMTMHSYLREKLLFGNGPNEYATFIPAKFAKRGITVENLTIPTITIEDPFTELKRFLFFFFSPTLIYRDTYPRITPHRRWWNITYNLLNVCGTMFYVYLLLHTICIPYLQESWNKPWEIKFMLTSWFQIMLPGTMLLVLMFFGILHSWQNLWAEIMRFGDREFYTDWWNVTSFHAYYRTWNNVVHDWLFHYFYQDIYRFSKGKISQLVGFVGVFVFSAVIHEVIIAVSMGFFYPILFILFGGPGVIYTFFSRQEKRFLNVFVWSMFLIGDGLVIMLYSWEYFARQKLDLHQDYGFMAGLIPHSWVGNY</sequence>
<evidence type="ECO:0000256" key="10">
    <source>
        <dbReference type="PIRSR" id="PIRSR000439-1"/>
    </source>
</evidence>
<evidence type="ECO:0000313" key="14">
    <source>
        <dbReference type="Proteomes" id="UP001162131"/>
    </source>
</evidence>
<keyword evidence="4 12" id="KW-0812">Transmembrane</keyword>
<evidence type="ECO:0000256" key="5">
    <source>
        <dbReference type="ARBA" id="ARBA00022824"/>
    </source>
</evidence>
<dbReference type="InterPro" id="IPR014371">
    <property type="entry name" value="Oat_ACAT_DAG_ARE"/>
</dbReference>
<evidence type="ECO:0000256" key="11">
    <source>
        <dbReference type="SAM" id="Coils"/>
    </source>
</evidence>
<evidence type="ECO:0000256" key="2">
    <source>
        <dbReference type="ARBA" id="ARBA00009010"/>
    </source>
</evidence>
<evidence type="ECO:0000256" key="3">
    <source>
        <dbReference type="ARBA" id="ARBA00022679"/>
    </source>
</evidence>
<keyword evidence="5 9" id="KW-0256">Endoplasmic reticulum</keyword>
<dbReference type="PANTHER" id="PTHR10408">
    <property type="entry name" value="STEROL O-ACYLTRANSFERASE"/>
    <property type="match status" value="1"/>
</dbReference>
<dbReference type="PIRSF" id="PIRSF000439">
    <property type="entry name" value="Oat_ACAT_DAG_ARE"/>
    <property type="match status" value="1"/>
</dbReference>
<evidence type="ECO:0000256" key="1">
    <source>
        <dbReference type="ARBA" id="ARBA00004477"/>
    </source>
</evidence>
<organism evidence="13 14">
    <name type="scientific">Blepharisma stoltei</name>
    <dbReference type="NCBI Taxonomy" id="1481888"/>
    <lineage>
        <taxon>Eukaryota</taxon>
        <taxon>Sar</taxon>
        <taxon>Alveolata</taxon>
        <taxon>Ciliophora</taxon>
        <taxon>Postciliodesmatophora</taxon>
        <taxon>Heterotrichea</taxon>
        <taxon>Heterotrichida</taxon>
        <taxon>Blepharismidae</taxon>
        <taxon>Blepharisma</taxon>
    </lineage>
</organism>
<keyword evidence="3 9" id="KW-0808">Transferase</keyword>
<dbReference type="AlphaFoldDB" id="A0AAU9IIJ1"/>
<dbReference type="EMBL" id="CAJZBQ010000012">
    <property type="protein sequence ID" value="CAG9314690.1"/>
    <property type="molecule type" value="Genomic_DNA"/>
</dbReference>